<name>A0ABV6NEZ4_9BACI</name>
<dbReference type="InterPro" id="IPR055170">
    <property type="entry name" value="GFO_IDH_MocA-like_dom"/>
</dbReference>
<protein>
    <submittedName>
        <fullName evidence="3">Gfo/Idh/MocA family protein</fullName>
    </submittedName>
</protein>
<keyword evidence="4" id="KW-1185">Reference proteome</keyword>
<dbReference type="Pfam" id="PF01408">
    <property type="entry name" value="GFO_IDH_MocA"/>
    <property type="match status" value="1"/>
</dbReference>
<dbReference type="InterPro" id="IPR000683">
    <property type="entry name" value="Gfo/Idh/MocA-like_OxRdtase_N"/>
</dbReference>
<dbReference type="InterPro" id="IPR052515">
    <property type="entry name" value="Gfo/Idh/MocA_Oxidoreductase"/>
</dbReference>
<dbReference type="SUPFAM" id="SSF51735">
    <property type="entry name" value="NAD(P)-binding Rossmann-fold domains"/>
    <property type="match status" value="1"/>
</dbReference>
<proteinExistence type="predicted"/>
<reference evidence="3 4" key="1">
    <citation type="submission" date="2024-09" db="EMBL/GenBank/DDBJ databases">
        <authorList>
            <person name="Sun Q."/>
            <person name="Mori K."/>
        </authorList>
    </citation>
    <scope>NUCLEOTIDE SEQUENCE [LARGE SCALE GENOMIC DNA]</scope>
    <source>
        <strain evidence="3 4">NCAIM B.02301</strain>
    </source>
</reference>
<comment type="caution">
    <text evidence="3">The sequence shown here is derived from an EMBL/GenBank/DDBJ whole genome shotgun (WGS) entry which is preliminary data.</text>
</comment>
<evidence type="ECO:0000259" key="1">
    <source>
        <dbReference type="Pfam" id="PF01408"/>
    </source>
</evidence>
<evidence type="ECO:0000259" key="2">
    <source>
        <dbReference type="Pfam" id="PF22725"/>
    </source>
</evidence>
<organism evidence="3 4">
    <name type="scientific">Halalkalibacter alkalisediminis</name>
    <dbReference type="NCBI Taxonomy" id="935616"/>
    <lineage>
        <taxon>Bacteria</taxon>
        <taxon>Bacillati</taxon>
        <taxon>Bacillota</taxon>
        <taxon>Bacilli</taxon>
        <taxon>Bacillales</taxon>
        <taxon>Bacillaceae</taxon>
        <taxon>Halalkalibacter</taxon>
    </lineage>
</organism>
<dbReference type="RefSeq" id="WP_273839555.1">
    <property type="nucleotide sequence ID" value="NZ_JAQQWT010000001.1"/>
</dbReference>
<feature type="domain" description="GFO/IDH/MocA-like oxidoreductase" evidence="2">
    <location>
        <begin position="132"/>
        <end position="268"/>
    </location>
</feature>
<feature type="domain" description="Gfo/Idh/MocA-like oxidoreductase N-terminal" evidence="1">
    <location>
        <begin position="4"/>
        <end position="123"/>
    </location>
</feature>
<dbReference type="SUPFAM" id="SSF55347">
    <property type="entry name" value="Glyceraldehyde-3-phosphate dehydrogenase-like, C-terminal domain"/>
    <property type="match status" value="1"/>
</dbReference>
<dbReference type="Gene3D" id="3.30.360.10">
    <property type="entry name" value="Dihydrodipicolinate Reductase, domain 2"/>
    <property type="match status" value="1"/>
</dbReference>
<dbReference type="EMBL" id="JBHLTR010000006">
    <property type="protein sequence ID" value="MFC0558832.1"/>
    <property type="molecule type" value="Genomic_DNA"/>
</dbReference>
<accession>A0ABV6NEZ4</accession>
<dbReference type="PANTHER" id="PTHR43249">
    <property type="entry name" value="UDP-N-ACETYL-2-AMINO-2-DEOXY-D-GLUCURONATE OXIDASE"/>
    <property type="match status" value="1"/>
</dbReference>
<evidence type="ECO:0000313" key="4">
    <source>
        <dbReference type="Proteomes" id="UP001589833"/>
    </source>
</evidence>
<dbReference type="PANTHER" id="PTHR43249:SF1">
    <property type="entry name" value="D-GLUCOSIDE 3-DEHYDROGENASE"/>
    <property type="match status" value="1"/>
</dbReference>
<dbReference type="Gene3D" id="3.40.50.720">
    <property type="entry name" value="NAD(P)-binding Rossmann-like Domain"/>
    <property type="match status" value="1"/>
</dbReference>
<dbReference type="Proteomes" id="UP001589833">
    <property type="component" value="Unassembled WGS sequence"/>
</dbReference>
<evidence type="ECO:0000313" key="3">
    <source>
        <dbReference type="EMBL" id="MFC0558832.1"/>
    </source>
</evidence>
<dbReference type="Pfam" id="PF22725">
    <property type="entry name" value="GFO_IDH_MocA_C3"/>
    <property type="match status" value="1"/>
</dbReference>
<dbReference type="InterPro" id="IPR036291">
    <property type="entry name" value="NAD(P)-bd_dom_sf"/>
</dbReference>
<gene>
    <name evidence="3" type="ORF">ACFFH4_07180</name>
</gene>
<sequence length="346" mass="38171">MSKIKMGIIGAGGIAQDRHIPAYLQLTDSVALEAVCDVNMETAHTVARKFGINKVFTEYKELLSEVDAVTICTPNKFHAEITIAALKAGVHVFCEKPMALNTEECEAMIEAAEQSSNVLAIGYHYRFMKDSRAAKKAILANEIGDPIVARAQALRRRKVPGWGVFTNKELQGGGSLIDWGCHFLDLSLWLLGNPKPVEVMGKAYNHLSKMPNQVNQWGTFNHETFEVDDHVTAYITFENGASMLFETSWAANIKEDVERVSISGLTGGVDLFPFELNQAKHGMLMNSQANWIPGEENPGLDQVRNFIETCLGKEELVVKPEEALQVSKIIDAIYLSSETGKSIKLA</sequence>